<comment type="subunit">
    <text evidence="9">Monomer.</text>
</comment>
<evidence type="ECO:0000256" key="3">
    <source>
        <dbReference type="ARBA" id="ARBA00022603"/>
    </source>
</evidence>
<keyword evidence="8 9" id="KW-0539">Nucleus</keyword>
<evidence type="ECO:0000313" key="12">
    <source>
        <dbReference type="Proteomes" id="UP001071777"/>
    </source>
</evidence>
<dbReference type="Gene3D" id="3.40.50.150">
    <property type="entry name" value="Vaccinia Virus protein VP39"/>
    <property type="match status" value="1"/>
</dbReference>
<evidence type="ECO:0000256" key="5">
    <source>
        <dbReference type="ARBA" id="ARBA00022691"/>
    </source>
</evidence>
<keyword evidence="6 9" id="KW-0819">tRNA processing</keyword>
<dbReference type="Pfam" id="PF02475">
    <property type="entry name" value="TRM5-TYW2_MTfase"/>
    <property type="match status" value="1"/>
</dbReference>
<accession>A0ABQ8P2R6</accession>
<dbReference type="Gene3D" id="3.30.300.110">
    <property type="entry name" value="Met-10+ protein-like domains"/>
    <property type="match status" value="1"/>
</dbReference>
<dbReference type="InterPro" id="IPR025792">
    <property type="entry name" value="tRNA_Gua_MeTrfase_euk"/>
</dbReference>
<evidence type="ECO:0000256" key="8">
    <source>
        <dbReference type="ARBA" id="ARBA00023242"/>
    </source>
</evidence>
<evidence type="ECO:0000259" key="10">
    <source>
        <dbReference type="PROSITE" id="PS51684"/>
    </source>
</evidence>
<dbReference type="Proteomes" id="UP001071777">
    <property type="component" value="Unassembled WGS sequence"/>
</dbReference>
<dbReference type="InterPro" id="IPR056744">
    <property type="entry name" value="TRM5/TYW2-like_N"/>
</dbReference>
<feature type="domain" description="SAM-dependent methyltransferase TRM5/TYW2-type" evidence="10">
    <location>
        <begin position="155"/>
        <end position="455"/>
    </location>
</feature>
<keyword evidence="12" id="KW-1185">Reference proteome</keyword>
<protein>
    <recommendedName>
        <fullName evidence="9">tRNA (guanine(37)-N1)-methyltransferase</fullName>
        <ecNumber evidence="9">2.1.1.228</ecNumber>
    </recommendedName>
    <alternativeName>
        <fullName evidence="9">M1G-methyltransferase</fullName>
    </alternativeName>
    <alternativeName>
        <fullName evidence="9">tRNA [GM37] methyltransferase</fullName>
    </alternativeName>
    <alternativeName>
        <fullName evidence="9">tRNA methyltransferase 5 homolog</fullName>
    </alternativeName>
</protein>
<reference evidence="11" key="1">
    <citation type="submission" date="2022-10" db="EMBL/GenBank/DDBJ databases">
        <title>Adaptive evolution leads to modifications in subtelomeric GC content in a zoonotic Cryptosporidium species.</title>
        <authorList>
            <person name="Li J."/>
            <person name="Feng Y."/>
            <person name="Xiao L."/>
        </authorList>
    </citation>
    <scope>NUCLEOTIDE SEQUENCE</scope>
    <source>
        <strain evidence="11">25894</strain>
    </source>
</reference>
<evidence type="ECO:0000256" key="4">
    <source>
        <dbReference type="ARBA" id="ARBA00022679"/>
    </source>
</evidence>
<gene>
    <name evidence="11" type="ORF">OJ252_3299</name>
</gene>
<dbReference type="PROSITE" id="PS51684">
    <property type="entry name" value="SAM_MT_TRM5_TYW2"/>
    <property type="match status" value="1"/>
</dbReference>
<dbReference type="InterPro" id="IPR029063">
    <property type="entry name" value="SAM-dependent_MTases_sf"/>
</dbReference>
<evidence type="ECO:0000256" key="9">
    <source>
        <dbReference type="HAMAP-Rule" id="MF_03152"/>
    </source>
</evidence>
<feature type="binding site" evidence="9">
    <location>
        <position position="355"/>
    </location>
    <ligand>
        <name>S-adenosyl-L-methionine</name>
        <dbReference type="ChEBI" id="CHEBI:59789"/>
    </ligand>
</feature>
<dbReference type="PANTHER" id="PTHR23245">
    <property type="entry name" value="TRNA METHYLTRANSFERASE"/>
    <property type="match status" value="1"/>
</dbReference>
<comment type="catalytic activity">
    <reaction evidence="9">
        <text>guanosine(37) in tRNA + S-adenosyl-L-methionine = N(1)-methylguanosine(37) in tRNA + S-adenosyl-L-homocysteine + H(+)</text>
        <dbReference type="Rhea" id="RHEA:36899"/>
        <dbReference type="Rhea" id="RHEA-COMP:10145"/>
        <dbReference type="Rhea" id="RHEA-COMP:10147"/>
        <dbReference type="ChEBI" id="CHEBI:15378"/>
        <dbReference type="ChEBI" id="CHEBI:57856"/>
        <dbReference type="ChEBI" id="CHEBI:59789"/>
        <dbReference type="ChEBI" id="CHEBI:73542"/>
        <dbReference type="ChEBI" id="CHEBI:74269"/>
        <dbReference type="EC" id="2.1.1.228"/>
    </reaction>
</comment>
<keyword evidence="7 9" id="KW-0496">Mitochondrion</keyword>
<dbReference type="GO" id="GO:0008168">
    <property type="term" value="F:methyltransferase activity"/>
    <property type="evidence" value="ECO:0007669"/>
    <property type="project" value="UniProtKB-KW"/>
</dbReference>
<comment type="function">
    <text evidence="9">Specifically methylates the N1 position of guanosine-37 in various cytoplasmic and mitochondrial tRNAs. Methylation is not dependent on the nature of the nucleoside 5' of the target nucleoside. This is the first step in the biosynthesis of wybutosine (yW), a modified base adjacent to the anticodon of tRNAs and required for accurate decoding.</text>
</comment>
<comment type="caution">
    <text evidence="11">The sequence shown here is derived from an EMBL/GenBank/DDBJ whole genome shotgun (WGS) entry which is preliminary data.</text>
</comment>
<keyword evidence="4 9" id="KW-0808">Transferase</keyword>
<feature type="binding site" evidence="9">
    <location>
        <position position="244"/>
    </location>
    <ligand>
        <name>S-adenosyl-L-methionine</name>
        <dbReference type="ChEBI" id="CHEBI:59789"/>
    </ligand>
</feature>
<dbReference type="InterPro" id="IPR030382">
    <property type="entry name" value="MeTrfase_TRM5/TYW2"/>
</dbReference>
<feature type="binding site" evidence="9">
    <location>
        <begin position="283"/>
        <end position="284"/>
    </location>
    <ligand>
        <name>S-adenosyl-L-methionine</name>
        <dbReference type="ChEBI" id="CHEBI:59789"/>
    </ligand>
</feature>
<dbReference type="Pfam" id="PF25133">
    <property type="entry name" value="TYW2_N_2"/>
    <property type="match status" value="1"/>
</dbReference>
<keyword evidence="5 9" id="KW-0949">S-adenosyl-L-methionine</keyword>
<comment type="caution">
    <text evidence="9">Lacks conserved residue(s) required for the propagation of feature annotation.</text>
</comment>
<dbReference type="PANTHER" id="PTHR23245:SF36">
    <property type="entry name" value="TRNA (GUANINE(37)-N1)-METHYLTRANSFERASE"/>
    <property type="match status" value="1"/>
</dbReference>
<dbReference type="HAMAP" id="MF_03152">
    <property type="entry name" value="TRM5"/>
    <property type="match status" value="1"/>
</dbReference>
<dbReference type="CDD" id="cd02440">
    <property type="entry name" value="AdoMet_MTases"/>
    <property type="match status" value="1"/>
</dbReference>
<comment type="similarity">
    <text evidence="1">Belongs to the class I-like SAM-binding methyltransferase superfamily. TRM5/TYW2 family.</text>
</comment>
<keyword evidence="2 9" id="KW-0963">Cytoplasm</keyword>
<dbReference type="EMBL" id="JAPCXB010000152">
    <property type="protein sequence ID" value="KAJ1606050.1"/>
    <property type="molecule type" value="Genomic_DNA"/>
</dbReference>
<keyword evidence="3 9" id="KW-0489">Methyltransferase</keyword>
<proteinExistence type="inferred from homology"/>
<dbReference type="GO" id="GO:0032259">
    <property type="term" value="P:methylation"/>
    <property type="evidence" value="ECO:0007669"/>
    <property type="project" value="UniProtKB-KW"/>
</dbReference>
<evidence type="ECO:0000313" key="11">
    <source>
        <dbReference type="EMBL" id="KAJ1606050.1"/>
    </source>
</evidence>
<comment type="subcellular location">
    <subcellularLocation>
        <location evidence="9">Mitochondrion matrix</location>
    </subcellularLocation>
    <subcellularLocation>
        <location evidence="9">Nucleus</location>
    </subcellularLocation>
    <subcellularLocation>
        <location evidence="9">Cytoplasm</location>
    </subcellularLocation>
    <text evidence="9">Predominantly in the mitochondria and in the nucleus.</text>
</comment>
<evidence type="ECO:0000256" key="1">
    <source>
        <dbReference type="ARBA" id="ARBA00009775"/>
    </source>
</evidence>
<evidence type="ECO:0000256" key="2">
    <source>
        <dbReference type="ARBA" id="ARBA00022490"/>
    </source>
</evidence>
<dbReference type="EC" id="2.1.1.228" evidence="9"/>
<dbReference type="InterPro" id="IPR056743">
    <property type="entry name" value="TRM5-TYW2-like_MTfase"/>
</dbReference>
<organism evidence="11 12">
    <name type="scientific">Cryptosporidium canis</name>
    <dbReference type="NCBI Taxonomy" id="195482"/>
    <lineage>
        <taxon>Eukaryota</taxon>
        <taxon>Sar</taxon>
        <taxon>Alveolata</taxon>
        <taxon>Apicomplexa</taxon>
        <taxon>Conoidasida</taxon>
        <taxon>Coccidia</taxon>
        <taxon>Eucoccidiorida</taxon>
        <taxon>Eimeriorina</taxon>
        <taxon>Cryptosporidiidae</taxon>
        <taxon>Cryptosporidium</taxon>
    </lineage>
</organism>
<evidence type="ECO:0000256" key="6">
    <source>
        <dbReference type="ARBA" id="ARBA00022694"/>
    </source>
</evidence>
<dbReference type="SUPFAM" id="SSF53335">
    <property type="entry name" value="S-adenosyl-L-methionine-dependent methyltransferases"/>
    <property type="match status" value="1"/>
</dbReference>
<evidence type="ECO:0000256" key="7">
    <source>
        <dbReference type="ARBA" id="ARBA00023128"/>
    </source>
</evidence>
<name>A0ABQ8P2R6_9CRYT</name>
<sequence length="464" mass="53410">MEEESRELLRGFDTSRIFRSCSLPFVRVDRRHCNYVQSLFREHDILFKFPRVSPVVSDDKSEGSRVILMGEGLRRSYGSCNGKRMRMEASGSDGYIIELSDDYYMRVPEGVFAGLNAVDIAEYGVMDFRIEYKYLSYVECARHCIPKGIEIVSSFETVGHIAHLNLNEESFKYRYVLGRILLDKNPGIRTVVTKTGNIESTFRTYPLEVIAGENDLDARLKEQGIIYHIKIDQVYWNSRLSNERQRLVELIPKKSVVFDLTCGVGAFTLPLVKIRDCRVYSNDLNPEAIKLLRHNILSNKLNERNVVTSQKDCIECIHQVLDAGLDARRIFGLEEEDASPAPELDSKDTFYWICNLPELSLNMLRGFVAHKQAYLDRKAGDVPRFKRTKNHFFFYCFSKDADPMTDIKTRIFGFLEAGDADSEREYFSPYGLSIHEVRDVSPNKKMYCSQFSMDIPVLPDMASL</sequence>
<comment type="similarity">
    <text evidence="9">Belongs to the TRM5 / TYW2 family.</text>
</comment>